<protein>
    <submittedName>
        <fullName evidence="1">Uncharacterized protein</fullName>
    </submittedName>
</protein>
<organism evidence="1 2">
    <name type="scientific">Patella caerulea</name>
    <name type="common">Rayed Mediterranean limpet</name>
    <dbReference type="NCBI Taxonomy" id="87958"/>
    <lineage>
        <taxon>Eukaryota</taxon>
        <taxon>Metazoa</taxon>
        <taxon>Spiralia</taxon>
        <taxon>Lophotrochozoa</taxon>
        <taxon>Mollusca</taxon>
        <taxon>Gastropoda</taxon>
        <taxon>Patellogastropoda</taxon>
        <taxon>Patelloidea</taxon>
        <taxon>Patellidae</taxon>
        <taxon>Patella</taxon>
    </lineage>
</organism>
<reference evidence="1 2" key="1">
    <citation type="submission" date="2024-01" db="EMBL/GenBank/DDBJ databases">
        <title>The genome of the rayed Mediterranean limpet Patella caerulea (Linnaeus, 1758).</title>
        <authorList>
            <person name="Anh-Thu Weber A."/>
            <person name="Halstead-Nussloch G."/>
        </authorList>
    </citation>
    <scope>NUCLEOTIDE SEQUENCE [LARGE SCALE GENOMIC DNA]</scope>
    <source>
        <strain evidence="1">AATW-2023a</strain>
        <tissue evidence="1">Whole specimen</tissue>
    </source>
</reference>
<comment type="caution">
    <text evidence="1">The sequence shown here is derived from an EMBL/GenBank/DDBJ whole genome shotgun (WGS) entry which is preliminary data.</text>
</comment>
<accession>A0AAN8IXH2</accession>
<evidence type="ECO:0000313" key="2">
    <source>
        <dbReference type="Proteomes" id="UP001347796"/>
    </source>
</evidence>
<dbReference type="Pfam" id="PF09612">
    <property type="entry name" value="HtrL_YibB"/>
    <property type="match status" value="1"/>
</dbReference>
<gene>
    <name evidence="1" type="ORF">SNE40_021395</name>
</gene>
<keyword evidence="2" id="KW-1185">Reference proteome</keyword>
<dbReference type="AlphaFoldDB" id="A0AAN8IXH2"/>
<sequence>MAQEGSFSFDPFLGLLPVVNISQWIDPNRLVDILGLGDAKSTAPSYTVDVTKPRKTYTAGKYRVTMTIVTAYFDLGRFKKGNSLYFSTDTYFDWASSFKFLMHPLVVYSDCKRFISRMKRFRKNQKNITRIVFTDRNQFWSYQILKEISQIFRKPRYPKFHPNTIVPGYSSAQHSKFAVVADAVRQDYFQTKHYAWLDVGYFRDIVNTHKKFILKIPRNFNPKKVAMNQVFPKPKPEPTMDKVFRRNMVWIGGGFFFGRRDVVLKFEEQYRRTVMYFISRGLMNTDQQILFALFSRRGRRKLKPKVDVQLYKPRGNGSVWFYLGYLCYTVI</sequence>
<dbReference type="EMBL" id="JAZGQO010000018">
    <property type="protein sequence ID" value="KAK6167342.1"/>
    <property type="molecule type" value="Genomic_DNA"/>
</dbReference>
<proteinExistence type="predicted"/>
<name>A0AAN8IXH2_PATCE</name>
<dbReference type="Proteomes" id="UP001347796">
    <property type="component" value="Unassembled WGS sequence"/>
</dbReference>
<dbReference type="InterPro" id="IPR011735">
    <property type="entry name" value="WlaTC/HtrL_glycosyltransf"/>
</dbReference>
<evidence type="ECO:0000313" key="1">
    <source>
        <dbReference type="EMBL" id="KAK6167342.1"/>
    </source>
</evidence>